<feature type="compositionally biased region" description="Basic residues" evidence="2">
    <location>
        <begin position="157"/>
        <end position="171"/>
    </location>
</feature>
<reference evidence="5 6" key="1">
    <citation type="submission" date="2023-03" db="EMBL/GenBank/DDBJ databases">
        <title>High-quality genome of Scylla paramamosain provides insights in environmental adaptation.</title>
        <authorList>
            <person name="Zhang L."/>
        </authorList>
    </citation>
    <scope>NUCLEOTIDE SEQUENCE [LARGE SCALE GENOMIC DNA]</scope>
    <source>
        <strain evidence="5">LZ_2023a</strain>
        <tissue evidence="5">Muscle</tissue>
    </source>
</reference>
<keyword evidence="6" id="KW-1185">Reference proteome</keyword>
<comment type="caution">
    <text evidence="1">Lacks conserved residue(s) required for the propagation of feature annotation.</text>
</comment>
<evidence type="ECO:0000256" key="3">
    <source>
        <dbReference type="SAM" id="Phobius"/>
    </source>
</evidence>
<feature type="compositionally biased region" description="Polar residues" evidence="2">
    <location>
        <begin position="199"/>
        <end position="222"/>
    </location>
</feature>
<feature type="disulfide bond" evidence="1">
    <location>
        <begin position="45"/>
        <end position="58"/>
    </location>
</feature>
<dbReference type="EMBL" id="JARAKH010000020">
    <property type="protein sequence ID" value="KAK8393868.1"/>
    <property type="molecule type" value="Genomic_DNA"/>
</dbReference>
<evidence type="ECO:0000259" key="4">
    <source>
        <dbReference type="PROSITE" id="PS50050"/>
    </source>
</evidence>
<sequence>MVGRGWWVLVWTVCAGWTVCVVCGGLTCQPGREFFSGRQGQCVPCTRCHDPQVVVVPCYVYQDAVCAPAAQFVPNWSQPGQPQPPITLSTSPAPLARDARTRGRHKPGTPSDRKADKSETISGIQGKSHGSKSAPRKNNIRVQDGATLLAKNDSKKNNKHPRHNHRHKHRQEFRPQNRSVESQTEESKVNSVILHEKSGANNTLDQPATNDNTGVLSRNSDGIESAVRDDSNGANSSNKTEESDLEQTEDGGWKETFFFAIIIVISVCLVVVTIVTLSHLRNNLTRRKLKRVYDGVPSESTGEARVMQQLLPSAPNGTAPVVATRGTVTYIRATSANSTPSSPTITTTTATMSLETQRTSGQVYPINPFTMDRLLEQRRVLGPASSVDTNLYIESWQQQDSQPAGHSALVTPSQCIPLRGSVSACPSPAPVRSYRTGPASASASPTVSVRGLNITRGHVRGGLAVLGGGGGGCS</sequence>
<feature type="transmembrane region" description="Helical" evidence="3">
    <location>
        <begin position="6"/>
        <end position="28"/>
    </location>
</feature>
<feature type="transmembrane region" description="Helical" evidence="3">
    <location>
        <begin position="257"/>
        <end position="280"/>
    </location>
</feature>
<dbReference type="InterPro" id="IPR001368">
    <property type="entry name" value="TNFR/NGFR_Cys_rich_reg"/>
</dbReference>
<keyword evidence="3" id="KW-0812">Transmembrane</keyword>
<keyword evidence="3" id="KW-1133">Transmembrane helix</keyword>
<proteinExistence type="predicted"/>
<dbReference type="Proteomes" id="UP001487740">
    <property type="component" value="Unassembled WGS sequence"/>
</dbReference>
<dbReference type="PROSITE" id="PS50050">
    <property type="entry name" value="TNFR_NGFR_2"/>
    <property type="match status" value="1"/>
</dbReference>
<feature type="disulfide bond" evidence="1">
    <location>
        <begin position="48"/>
        <end position="66"/>
    </location>
</feature>
<dbReference type="EMBL" id="JARAKH010000020">
    <property type="protein sequence ID" value="KAK8393867.1"/>
    <property type="molecule type" value="Genomic_DNA"/>
</dbReference>
<keyword evidence="3" id="KW-0472">Membrane</keyword>
<feature type="compositionally biased region" description="Polar residues" evidence="2">
    <location>
        <begin position="77"/>
        <end position="92"/>
    </location>
</feature>
<evidence type="ECO:0000313" key="6">
    <source>
        <dbReference type="Proteomes" id="UP001487740"/>
    </source>
</evidence>
<protein>
    <recommendedName>
        <fullName evidence="4">TNFR-Cys domain-containing protein</fullName>
    </recommendedName>
</protein>
<dbReference type="PROSITE" id="PS00652">
    <property type="entry name" value="TNFR_NGFR_1"/>
    <property type="match status" value="1"/>
</dbReference>
<gene>
    <name evidence="5" type="ORF">O3P69_006892</name>
</gene>
<organism evidence="5 6">
    <name type="scientific">Scylla paramamosain</name>
    <name type="common">Mud crab</name>
    <dbReference type="NCBI Taxonomy" id="85552"/>
    <lineage>
        <taxon>Eukaryota</taxon>
        <taxon>Metazoa</taxon>
        <taxon>Ecdysozoa</taxon>
        <taxon>Arthropoda</taxon>
        <taxon>Crustacea</taxon>
        <taxon>Multicrustacea</taxon>
        <taxon>Malacostraca</taxon>
        <taxon>Eumalacostraca</taxon>
        <taxon>Eucarida</taxon>
        <taxon>Decapoda</taxon>
        <taxon>Pleocyemata</taxon>
        <taxon>Brachyura</taxon>
        <taxon>Eubrachyura</taxon>
        <taxon>Portunoidea</taxon>
        <taxon>Portunidae</taxon>
        <taxon>Portuninae</taxon>
        <taxon>Scylla</taxon>
    </lineage>
</organism>
<dbReference type="Pfam" id="PF00020">
    <property type="entry name" value="TNFR_c6"/>
    <property type="match status" value="1"/>
</dbReference>
<feature type="repeat" description="TNFR-Cys" evidence="1">
    <location>
        <begin position="27"/>
        <end position="66"/>
    </location>
</feature>
<feature type="region of interest" description="Disordered" evidence="2">
    <location>
        <begin position="77"/>
        <end position="248"/>
    </location>
</feature>
<name>A0AAW0U1D9_SCYPA</name>
<evidence type="ECO:0000256" key="2">
    <source>
        <dbReference type="SAM" id="MobiDB-lite"/>
    </source>
</evidence>
<comment type="caution">
    <text evidence="5">The sequence shown here is derived from an EMBL/GenBank/DDBJ whole genome shotgun (WGS) entry which is preliminary data.</text>
</comment>
<accession>A0AAW0U1D9</accession>
<evidence type="ECO:0000256" key="1">
    <source>
        <dbReference type="PROSITE-ProRule" id="PRU00206"/>
    </source>
</evidence>
<keyword evidence="1" id="KW-1015">Disulfide bond</keyword>
<evidence type="ECO:0000313" key="5">
    <source>
        <dbReference type="EMBL" id="KAK8393868.1"/>
    </source>
</evidence>
<feature type="domain" description="TNFR-Cys" evidence="4">
    <location>
        <begin position="27"/>
        <end position="66"/>
    </location>
</feature>
<dbReference type="AlphaFoldDB" id="A0AAW0U1D9"/>